<reference evidence="12 13" key="2">
    <citation type="submission" date="2020-05" db="EMBL/GenBank/DDBJ databases">
        <title>Draft genome sequence of Desulfovibrio sp. strainFSS-1.</title>
        <authorList>
            <person name="Shimoshige H."/>
            <person name="Kobayashi H."/>
            <person name="Maekawa T."/>
        </authorList>
    </citation>
    <scope>NUCLEOTIDE SEQUENCE [LARGE SCALE GENOMIC DNA]</scope>
    <source>
        <strain evidence="12 13">SIID29052-01</strain>
    </source>
</reference>
<dbReference type="GO" id="GO:0000287">
    <property type="term" value="F:magnesium ion binding"/>
    <property type="evidence" value="ECO:0007669"/>
    <property type="project" value="InterPro"/>
</dbReference>
<keyword evidence="2 8" id="KW-0963">Cytoplasm</keyword>
<feature type="binding site" evidence="8">
    <location>
        <begin position="285"/>
        <end position="288"/>
    </location>
    <ligand>
        <name>GTP</name>
        <dbReference type="ChEBI" id="CHEBI:37565"/>
    </ligand>
</feature>
<dbReference type="Pfam" id="PF01018">
    <property type="entry name" value="GTP1_OBG"/>
    <property type="match status" value="1"/>
</dbReference>
<feature type="domain" description="OBG-type G" evidence="10">
    <location>
        <begin position="162"/>
        <end position="332"/>
    </location>
</feature>
<dbReference type="Gene3D" id="3.40.50.300">
    <property type="entry name" value="P-loop containing nucleotide triphosphate hydrolases"/>
    <property type="match status" value="1"/>
</dbReference>
<dbReference type="PROSITE" id="PS51883">
    <property type="entry name" value="OBG"/>
    <property type="match status" value="1"/>
</dbReference>
<feature type="binding site" evidence="8">
    <location>
        <position position="195"/>
    </location>
    <ligand>
        <name>Mg(2+)</name>
        <dbReference type="ChEBI" id="CHEBI:18420"/>
    </ligand>
</feature>
<gene>
    <name evidence="8 12" type="primary">obg</name>
    <name evidence="12" type="ORF">NNJEOMEG_01232</name>
</gene>
<evidence type="ECO:0000313" key="12">
    <source>
        <dbReference type="EMBL" id="GFK93400.1"/>
    </source>
</evidence>
<evidence type="ECO:0000259" key="10">
    <source>
        <dbReference type="PROSITE" id="PS51710"/>
    </source>
</evidence>
<reference evidence="12 13" key="1">
    <citation type="submission" date="2020-04" db="EMBL/GenBank/DDBJ databases">
        <authorList>
            <consortium name="Desulfovibrio sp. FSS-1 genome sequencing consortium"/>
            <person name="Shimoshige H."/>
            <person name="Kobayashi H."/>
            <person name="Maekawa T."/>
        </authorList>
    </citation>
    <scope>NUCLEOTIDE SEQUENCE [LARGE SCALE GENOMIC DNA]</scope>
    <source>
        <strain evidence="12 13">SIID29052-01</strain>
    </source>
</reference>
<evidence type="ECO:0000256" key="2">
    <source>
        <dbReference type="ARBA" id="ARBA00022490"/>
    </source>
</evidence>
<dbReference type="GO" id="GO:0003924">
    <property type="term" value="F:GTPase activity"/>
    <property type="evidence" value="ECO:0007669"/>
    <property type="project" value="UniProtKB-UniRule"/>
</dbReference>
<comment type="subcellular location">
    <subcellularLocation>
        <location evidence="8">Cytoplasm</location>
    </subcellularLocation>
</comment>
<feature type="binding site" evidence="8">
    <location>
        <begin position="168"/>
        <end position="175"/>
    </location>
    <ligand>
        <name>GTP</name>
        <dbReference type="ChEBI" id="CHEBI:37565"/>
    </ligand>
</feature>
<evidence type="ECO:0000256" key="1">
    <source>
        <dbReference type="ARBA" id="ARBA00007699"/>
    </source>
</evidence>
<feature type="binding site" evidence="8">
    <location>
        <begin position="215"/>
        <end position="218"/>
    </location>
    <ligand>
        <name>GTP</name>
        <dbReference type="ChEBI" id="CHEBI:37565"/>
    </ligand>
</feature>
<name>A0A6V8LQY5_9BACT</name>
<dbReference type="RefSeq" id="WP_173082390.1">
    <property type="nucleotide sequence ID" value="NZ_BLTE01000004.1"/>
</dbReference>
<feature type="binding site" evidence="8">
    <location>
        <begin position="313"/>
        <end position="315"/>
    </location>
    <ligand>
        <name>GTP</name>
        <dbReference type="ChEBI" id="CHEBI:37565"/>
    </ligand>
</feature>
<dbReference type="GO" id="GO:0043022">
    <property type="term" value="F:ribosome binding"/>
    <property type="evidence" value="ECO:0007669"/>
    <property type="project" value="UniProtKB-ARBA"/>
</dbReference>
<dbReference type="Pfam" id="PF01926">
    <property type="entry name" value="MMR_HSR1"/>
    <property type="match status" value="1"/>
</dbReference>
<sequence length="339" mass="36272">MRFVDEAVITVASGKGGRGCVAFRREKFIPFGGPNGGDGGDGGNVVFRVSPSLLTLYDLRLKRRYDAKNGQPGLGSQCNGRNAEDLVIEVPQGTLIHELSEEGERLAADLTDIGQEWVAAHGGRGGKGNMHFKTSTNRAPRFAQPGEPGEEKRLRLELRLLAEVGIIGLPNAGKSTLISAVSAARPKIASYPFTTLTPNLGVLQGEDGAQLVAADIPGLIEGAHAGQGLGHDFLKHVSRTRLLVHLLSAEEIQGDNPLAGFDLVDEELVRYDPGLAERPQLRAVNKADLLAPDAREAVLRAARERGMELRLISALTGEGLEELVAAMWETTAKLKETNT</sequence>
<evidence type="ECO:0000256" key="9">
    <source>
        <dbReference type="SAM" id="MobiDB-lite"/>
    </source>
</evidence>
<feature type="region of interest" description="Disordered" evidence="9">
    <location>
        <begin position="124"/>
        <end position="149"/>
    </location>
</feature>
<evidence type="ECO:0000313" key="13">
    <source>
        <dbReference type="Proteomes" id="UP000494245"/>
    </source>
</evidence>
<dbReference type="EMBL" id="BLTE01000004">
    <property type="protein sequence ID" value="GFK93400.1"/>
    <property type="molecule type" value="Genomic_DNA"/>
</dbReference>
<evidence type="ECO:0000256" key="6">
    <source>
        <dbReference type="ARBA" id="ARBA00022842"/>
    </source>
</evidence>
<keyword evidence="7 8" id="KW-0342">GTP-binding</keyword>
<organism evidence="12 13">
    <name type="scientific">Fundidesulfovibrio magnetotacticus</name>
    <dbReference type="NCBI Taxonomy" id="2730080"/>
    <lineage>
        <taxon>Bacteria</taxon>
        <taxon>Pseudomonadati</taxon>
        <taxon>Thermodesulfobacteriota</taxon>
        <taxon>Desulfovibrionia</taxon>
        <taxon>Desulfovibrionales</taxon>
        <taxon>Desulfovibrionaceae</taxon>
        <taxon>Fundidesulfovibrio</taxon>
    </lineage>
</organism>
<dbReference type="InterPro" id="IPR006074">
    <property type="entry name" value="GTP1-OBG_CS"/>
</dbReference>
<comment type="caution">
    <text evidence="12">The sequence shown here is derived from an EMBL/GenBank/DDBJ whole genome shotgun (WGS) entry which is preliminary data.</text>
</comment>
<dbReference type="GO" id="GO:0005737">
    <property type="term" value="C:cytoplasm"/>
    <property type="evidence" value="ECO:0007669"/>
    <property type="project" value="UniProtKB-SubCell"/>
</dbReference>
<dbReference type="NCBIfam" id="NF008955">
    <property type="entry name" value="PRK12297.1"/>
    <property type="match status" value="1"/>
</dbReference>
<evidence type="ECO:0000256" key="7">
    <source>
        <dbReference type="ARBA" id="ARBA00023134"/>
    </source>
</evidence>
<dbReference type="GO" id="GO:0042254">
    <property type="term" value="P:ribosome biogenesis"/>
    <property type="evidence" value="ECO:0007669"/>
    <property type="project" value="UniProtKB-UniRule"/>
</dbReference>
<keyword evidence="5 8" id="KW-0378">Hydrolase</keyword>
<dbReference type="HAMAP" id="MF_01454">
    <property type="entry name" value="GTPase_Obg"/>
    <property type="match status" value="1"/>
</dbReference>
<evidence type="ECO:0000259" key="11">
    <source>
        <dbReference type="PROSITE" id="PS51883"/>
    </source>
</evidence>
<dbReference type="InterPro" id="IPR027417">
    <property type="entry name" value="P-loop_NTPase"/>
</dbReference>
<dbReference type="SUPFAM" id="SSF82051">
    <property type="entry name" value="Obg GTP-binding protein N-terminal domain"/>
    <property type="match status" value="1"/>
</dbReference>
<keyword evidence="3 8" id="KW-0479">Metal-binding</keyword>
<evidence type="ECO:0000256" key="4">
    <source>
        <dbReference type="ARBA" id="ARBA00022741"/>
    </source>
</evidence>
<dbReference type="NCBIfam" id="TIGR02729">
    <property type="entry name" value="Obg_CgtA"/>
    <property type="match status" value="1"/>
</dbReference>
<evidence type="ECO:0000256" key="5">
    <source>
        <dbReference type="ARBA" id="ARBA00022801"/>
    </source>
</evidence>
<dbReference type="EC" id="3.6.5.-" evidence="8"/>
<accession>A0A6V8LQY5</accession>
<dbReference type="PROSITE" id="PS00905">
    <property type="entry name" value="GTP1_OBG"/>
    <property type="match status" value="1"/>
</dbReference>
<keyword evidence="6 8" id="KW-0460">Magnesium</keyword>
<dbReference type="Gene3D" id="2.70.210.12">
    <property type="entry name" value="GTP1/OBG domain"/>
    <property type="match status" value="1"/>
</dbReference>
<dbReference type="PIRSF" id="PIRSF002401">
    <property type="entry name" value="GTP_bd_Obg/CgtA"/>
    <property type="match status" value="1"/>
</dbReference>
<evidence type="ECO:0000256" key="3">
    <source>
        <dbReference type="ARBA" id="ARBA00022723"/>
    </source>
</evidence>
<proteinExistence type="inferred from homology"/>
<feature type="binding site" evidence="8">
    <location>
        <begin position="193"/>
        <end position="197"/>
    </location>
    <ligand>
        <name>GTP</name>
        <dbReference type="ChEBI" id="CHEBI:37565"/>
    </ligand>
</feature>
<dbReference type="PROSITE" id="PS51710">
    <property type="entry name" value="G_OBG"/>
    <property type="match status" value="1"/>
</dbReference>
<protein>
    <recommendedName>
        <fullName evidence="8">GTPase Obg</fullName>
        <ecNumber evidence="8">3.6.5.-</ecNumber>
    </recommendedName>
    <alternativeName>
        <fullName evidence="8">GTP-binding protein Obg</fullName>
    </alternativeName>
</protein>
<dbReference type="NCBIfam" id="NF008956">
    <property type="entry name" value="PRK12299.1"/>
    <property type="match status" value="1"/>
</dbReference>
<dbReference type="CDD" id="cd01898">
    <property type="entry name" value="Obg"/>
    <property type="match status" value="1"/>
</dbReference>
<dbReference type="SUPFAM" id="SSF52540">
    <property type="entry name" value="P-loop containing nucleoside triphosphate hydrolases"/>
    <property type="match status" value="1"/>
</dbReference>
<dbReference type="InterPro" id="IPR014100">
    <property type="entry name" value="GTP-bd_Obg/CgtA"/>
</dbReference>
<comment type="subunit">
    <text evidence="8">Monomer.</text>
</comment>
<feature type="binding site" evidence="8">
    <location>
        <position position="175"/>
    </location>
    <ligand>
        <name>Mg(2+)</name>
        <dbReference type="ChEBI" id="CHEBI:18420"/>
    </ligand>
</feature>
<dbReference type="PANTHER" id="PTHR11702:SF31">
    <property type="entry name" value="MITOCHONDRIAL RIBOSOME-ASSOCIATED GTPASE 2"/>
    <property type="match status" value="1"/>
</dbReference>
<dbReference type="PRINTS" id="PR00326">
    <property type="entry name" value="GTP1OBG"/>
</dbReference>
<dbReference type="InterPro" id="IPR006169">
    <property type="entry name" value="GTP1_OBG_dom"/>
</dbReference>
<keyword evidence="13" id="KW-1185">Reference proteome</keyword>
<dbReference type="InterPro" id="IPR036726">
    <property type="entry name" value="GTP1_OBG_dom_sf"/>
</dbReference>
<feature type="domain" description="Obg" evidence="11">
    <location>
        <begin position="1"/>
        <end position="161"/>
    </location>
</feature>
<evidence type="ECO:0000256" key="8">
    <source>
        <dbReference type="HAMAP-Rule" id="MF_01454"/>
    </source>
</evidence>
<dbReference type="GO" id="GO:0005525">
    <property type="term" value="F:GTP binding"/>
    <property type="evidence" value="ECO:0007669"/>
    <property type="project" value="UniProtKB-UniRule"/>
</dbReference>
<dbReference type="FunFam" id="2.70.210.12:FF:000001">
    <property type="entry name" value="GTPase Obg"/>
    <property type="match status" value="1"/>
</dbReference>
<keyword evidence="4 8" id="KW-0547">Nucleotide-binding</keyword>
<dbReference type="InterPro" id="IPR006073">
    <property type="entry name" value="GTP-bd"/>
</dbReference>
<dbReference type="AlphaFoldDB" id="A0A6V8LQY5"/>
<dbReference type="InterPro" id="IPR031167">
    <property type="entry name" value="G_OBG"/>
</dbReference>
<dbReference type="PANTHER" id="PTHR11702">
    <property type="entry name" value="DEVELOPMENTALLY REGULATED GTP-BINDING PROTEIN-RELATED"/>
    <property type="match status" value="1"/>
</dbReference>
<comment type="similarity">
    <text evidence="1 8">Belongs to the TRAFAC class OBG-HflX-like GTPase superfamily. OBG GTPase family.</text>
</comment>
<dbReference type="Proteomes" id="UP000494245">
    <property type="component" value="Unassembled WGS sequence"/>
</dbReference>
<dbReference type="InterPro" id="IPR045086">
    <property type="entry name" value="OBG_GTPase"/>
</dbReference>
<comment type="cofactor">
    <cofactor evidence="8">
        <name>Mg(2+)</name>
        <dbReference type="ChEBI" id="CHEBI:18420"/>
    </cofactor>
</comment>
<comment type="function">
    <text evidence="8">An essential GTPase which binds GTP, GDP and possibly (p)ppGpp with moderate affinity, with high nucleotide exchange rates and a fairly low GTP hydrolysis rate. Plays a role in control of the cell cycle, stress response, ribosome biogenesis and in those bacteria that undergo differentiation, in morphogenesis control.</text>
</comment>